<sequence length="543" mass="59038">MDASNPKLEPTELGDPDDSSDKCDGTLACEDITTHGAGDTGQTATDRLGSLSPPGITKLVTSRSATPQGHHTNNKKAVSGEKFLSIMDILLNNGNNRPRVNTELNNQIYTTESTLARKLHGDVKDTTLPLFSAYSRKWEESGPDILNQNVSGSMTKQLADTLSRAKRSSGMDAMVVNPSNESTCENADSRSSGAINSHLNDEDNQSYTSSEKAGIHTLPGKHTESTAKQDMLGMRPIVADTNVPCVSNVPVEHPMWLGQAIWRHMWRAHLAATQSLSGICLSPYKHGIAQVIVHNDTTRCSSPQDVSPTCEAPFYRNTSASMVQVREANNFNDSSQSDGIQPPDTEIENALAEPAAPDGIPPAAPPPPRATYQVAEGSRRRRRQRQAYSAVQLNTLEAEFKMNRYVSSEKREALSQRLSLSENQVKAWFQNRRTKDKKQQASQKYAARAKESRSDAGSRPGHIGTSFQTQSEPPGIASALLVPSQTRTAGPVPPGILWNPPGHRQLVPLGLVQPQNQARGLAVNMISNAAQAPNYLAFLQRIL</sequence>
<dbReference type="InterPro" id="IPR009057">
    <property type="entry name" value="Homeodomain-like_sf"/>
</dbReference>
<reference evidence="6 7" key="1">
    <citation type="submission" date="2019-01" db="EMBL/GenBank/DDBJ databases">
        <title>A draft genome assembly of the solar-powered sea slug Elysia chlorotica.</title>
        <authorList>
            <person name="Cai H."/>
            <person name="Li Q."/>
            <person name="Fang X."/>
            <person name="Li J."/>
            <person name="Curtis N.E."/>
            <person name="Altenburger A."/>
            <person name="Shibata T."/>
            <person name="Feng M."/>
            <person name="Maeda T."/>
            <person name="Schwartz J.A."/>
            <person name="Shigenobu S."/>
            <person name="Lundholm N."/>
            <person name="Nishiyama T."/>
            <person name="Yang H."/>
            <person name="Hasebe M."/>
            <person name="Li S."/>
            <person name="Pierce S.K."/>
            <person name="Wang J."/>
        </authorList>
    </citation>
    <scope>NUCLEOTIDE SEQUENCE [LARGE SCALE GENOMIC DNA]</scope>
    <source>
        <strain evidence="6">EC2010</strain>
        <tissue evidence="6">Whole organism of an adult</tissue>
    </source>
</reference>
<dbReference type="GO" id="GO:0003677">
    <property type="term" value="F:DNA binding"/>
    <property type="evidence" value="ECO:0007669"/>
    <property type="project" value="UniProtKB-UniRule"/>
</dbReference>
<feature type="compositionally biased region" description="Polar residues" evidence="4">
    <location>
        <begin position="177"/>
        <end position="198"/>
    </location>
</feature>
<dbReference type="OrthoDB" id="5973733at2759"/>
<feature type="region of interest" description="Disordered" evidence="4">
    <location>
        <begin position="354"/>
        <end position="387"/>
    </location>
</feature>
<organism evidence="6 7">
    <name type="scientific">Elysia chlorotica</name>
    <name type="common">Eastern emerald elysia</name>
    <name type="synonym">Sea slug</name>
    <dbReference type="NCBI Taxonomy" id="188477"/>
    <lineage>
        <taxon>Eukaryota</taxon>
        <taxon>Metazoa</taxon>
        <taxon>Spiralia</taxon>
        <taxon>Lophotrochozoa</taxon>
        <taxon>Mollusca</taxon>
        <taxon>Gastropoda</taxon>
        <taxon>Heterobranchia</taxon>
        <taxon>Euthyneura</taxon>
        <taxon>Panpulmonata</taxon>
        <taxon>Sacoglossa</taxon>
        <taxon>Placobranchoidea</taxon>
        <taxon>Plakobranchidae</taxon>
        <taxon>Elysia</taxon>
    </lineage>
</organism>
<dbReference type="EMBL" id="RQTK01000031">
    <property type="protein sequence ID" value="RUS90501.1"/>
    <property type="molecule type" value="Genomic_DNA"/>
</dbReference>
<dbReference type="PANTHER" id="PTHR24333:SF5">
    <property type="entry name" value="VENT HOMEOBOX"/>
    <property type="match status" value="1"/>
</dbReference>
<feature type="region of interest" description="Disordered" evidence="4">
    <location>
        <begin position="174"/>
        <end position="222"/>
    </location>
</feature>
<comment type="caution">
    <text evidence="6">The sequence shown here is derived from an EMBL/GenBank/DDBJ whole genome shotgun (WGS) entry which is preliminary data.</text>
</comment>
<evidence type="ECO:0000256" key="4">
    <source>
        <dbReference type="SAM" id="MobiDB-lite"/>
    </source>
</evidence>
<dbReference type="Pfam" id="PF00046">
    <property type="entry name" value="Homeodomain"/>
    <property type="match status" value="1"/>
</dbReference>
<feature type="compositionally biased region" description="Pro residues" evidence="4">
    <location>
        <begin position="359"/>
        <end position="369"/>
    </location>
</feature>
<dbReference type="GO" id="GO:0005634">
    <property type="term" value="C:nucleus"/>
    <property type="evidence" value="ECO:0007669"/>
    <property type="project" value="UniProtKB-SubCell"/>
</dbReference>
<keyword evidence="7" id="KW-1185">Reference proteome</keyword>
<feature type="DNA-binding region" description="Homeobox" evidence="2">
    <location>
        <begin position="381"/>
        <end position="440"/>
    </location>
</feature>
<evidence type="ECO:0000259" key="5">
    <source>
        <dbReference type="PROSITE" id="PS50071"/>
    </source>
</evidence>
<keyword evidence="2 3" id="KW-0539">Nucleus</keyword>
<evidence type="ECO:0000256" key="1">
    <source>
        <dbReference type="ARBA" id="ARBA00004123"/>
    </source>
</evidence>
<dbReference type="CDD" id="cd00086">
    <property type="entry name" value="homeodomain"/>
    <property type="match status" value="1"/>
</dbReference>
<keyword evidence="2 3" id="KW-0371">Homeobox</keyword>
<name>A0A433U9M5_ELYCH</name>
<protein>
    <recommendedName>
        <fullName evidence="5">Homeobox domain-containing protein</fullName>
    </recommendedName>
</protein>
<accession>A0A433U9M5</accession>
<dbReference type="SUPFAM" id="SSF46689">
    <property type="entry name" value="Homeodomain-like"/>
    <property type="match status" value="1"/>
</dbReference>
<comment type="subcellular location">
    <subcellularLocation>
        <location evidence="1 2 3">Nucleus</location>
    </subcellularLocation>
</comment>
<keyword evidence="2 3" id="KW-0238">DNA-binding</keyword>
<dbReference type="Proteomes" id="UP000271974">
    <property type="component" value="Unassembled WGS sequence"/>
</dbReference>
<proteinExistence type="predicted"/>
<evidence type="ECO:0000256" key="3">
    <source>
        <dbReference type="RuleBase" id="RU000682"/>
    </source>
</evidence>
<evidence type="ECO:0000313" key="6">
    <source>
        <dbReference type="EMBL" id="RUS90501.1"/>
    </source>
</evidence>
<feature type="compositionally biased region" description="Polar residues" evidence="4">
    <location>
        <begin position="59"/>
        <end position="71"/>
    </location>
</feature>
<dbReference type="STRING" id="188477.A0A433U9M5"/>
<evidence type="ECO:0000256" key="2">
    <source>
        <dbReference type="PROSITE-ProRule" id="PRU00108"/>
    </source>
</evidence>
<gene>
    <name evidence="6" type="ORF">EGW08_001769</name>
</gene>
<feature type="region of interest" description="Disordered" evidence="4">
    <location>
        <begin position="1"/>
        <end position="77"/>
    </location>
</feature>
<dbReference type="Gene3D" id="1.10.10.60">
    <property type="entry name" value="Homeodomain-like"/>
    <property type="match status" value="1"/>
</dbReference>
<dbReference type="SMART" id="SM00389">
    <property type="entry name" value="HOX"/>
    <property type="match status" value="1"/>
</dbReference>
<dbReference type="PROSITE" id="PS50071">
    <property type="entry name" value="HOMEOBOX_2"/>
    <property type="match status" value="1"/>
</dbReference>
<feature type="domain" description="Homeobox" evidence="5">
    <location>
        <begin position="379"/>
        <end position="439"/>
    </location>
</feature>
<dbReference type="PANTHER" id="PTHR24333">
    <property type="entry name" value="HOMEO BOX HB9 LIKE A-RELATED"/>
    <property type="match status" value="1"/>
</dbReference>
<dbReference type="AlphaFoldDB" id="A0A433U9M5"/>
<dbReference type="InterPro" id="IPR001356">
    <property type="entry name" value="HD"/>
</dbReference>
<evidence type="ECO:0000313" key="7">
    <source>
        <dbReference type="Proteomes" id="UP000271974"/>
    </source>
</evidence>
<dbReference type="InterPro" id="IPR050848">
    <property type="entry name" value="Homeobox_TF"/>
</dbReference>
<feature type="region of interest" description="Disordered" evidence="4">
    <location>
        <begin position="429"/>
        <end position="474"/>
    </location>
</feature>